<organism evidence="3 4">
    <name type="scientific">Leifsonia shinshuensis</name>
    <dbReference type="NCBI Taxonomy" id="150026"/>
    <lineage>
        <taxon>Bacteria</taxon>
        <taxon>Bacillati</taxon>
        <taxon>Actinomycetota</taxon>
        <taxon>Actinomycetes</taxon>
        <taxon>Micrococcales</taxon>
        <taxon>Microbacteriaceae</taxon>
        <taxon>Leifsonia</taxon>
    </lineage>
</organism>
<dbReference type="GO" id="GO:0016020">
    <property type="term" value="C:membrane"/>
    <property type="evidence" value="ECO:0007669"/>
    <property type="project" value="TreeGrafter"/>
</dbReference>
<dbReference type="Proteomes" id="UP000515511">
    <property type="component" value="Chromosome"/>
</dbReference>
<name>A0A7G6YAB4_9MICO</name>
<dbReference type="Gene3D" id="3.40.50.1820">
    <property type="entry name" value="alpha/beta hydrolase"/>
    <property type="match status" value="1"/>
</dbReference>
<accession>A0A7G6YAB4</accession>
<dbReference type="AlphaFoldDB" id="A0A7G6YAB4"/>
<dbReference type="GO" id="GO:0016787">
    <property type="term" value="F:hydrolase activity"/>
    <property type="evidence" value="ECO:0007669"/>
    <property type="project" value="UniProtKB-KW"/>
</dbReference>
<reference evidence="4" key="1">
    <citation type="submission" date="2019-09" db="EMBL/GenBank/DDBJ databases">
        <title>Antimicrobial potential of Antarctic Bacteria.</title>
        <authorList>
            <person name="Benaud N."/>
            <person name="Edwards R.J."/>
            <person name="Ferrari B.C."/>
        </authorList>
    </citation>
    <scope>NUCLEOTIDE SEQUENCE [LARGE SCALE GENOMIC DNA]</scope>
    <source>
        <strain evidence="4">INR9</strain>
    </source>
</reference>
<dbReference type="InterPro" id="IPR029058">
    <property type="entry name" value="AB_hydrolase_fold"/>
</dbReference>
<proteinExistence type="predicted"/>
<evidence type="ECO:0000313" key="4">
    <source>
        <dbReference type="Proteomes" id="UP000515511"/>
    </source>
</evidence>
<evidence type="ECO:0000256" key="1">
    <source>
        <dbReference type="ARBA" id="ARBA00022801"/>
    </source>
</evidence>
<dbReference type="InterPro" id="IPR050266">
    <property type="entry name" value="AB_hydrolase_sf"/>
</dbReference>
<gene>
    <name evidence="3" type="ORF">F1C12_10000</name>
</gene>
<sequence>MECLRVSFEPIPMVLVHGWAGSAESWRPVLDALKDRWDAPVVAARLPGSPGEQSGRRPTIADAVESVAELIEELRSPVIVVGHSMGAQVTLRLQALVPEKLGGEIVIDPAYAAEDHQLMPMIEWAAQINQAGPSALAEFFAESFGPALSGPDRERILNDLSATPASVISSYLRSEYVDADAVGLWTQTFRAAKRRTRPVLAFHSTLERALQERALPAPAGSDIRVWDGAGHFLHLEDPIRFASDSARWAEITVMSALTASLMKEPK</sequence>
<dbReference type="Pfam" id="PF12697">
    <property type="entry name" value="Abhydrolase_6"/>
    <property type="match status" value="1"/>
</dbReference>
<dbReference type="InterPro" id="IPR000073">
    <property type="entry name" value="AB_hydrolase_1"/>
</dbReference>
<dbReference type="KEGG" id="lse:F1C12_10000"/>
<feature type="domain" description="AB hydrolase-1" evidence="2">
    <location>
        <begin position="13"/>
        <end position="242"/>
    </location>
</feature>
<evidence type="ECO:0000313" key="3">
    <source>
        <dbReference type="EMBL" id="QNE35429.1"/>
    </source>
</evidence>
<keyword evidence="1 3" id="KW-0378">Hydrolase</keyword>
<dbReference type="EMBL" id="CP043641">
    <property type="protein sequence ID" value="QNE35429.1"/>
    <property type="molecule type" value="Genomic_DNA"/>
</dbReference>
<protein>
    <submittedName>
        <fullName evidence="3">Alpha/beta hydrolase</fullName>
    </submittedName>
</protein>
<dbReference type="PANTHER" id="PTHR43798:SF31">
    <property type="entry name" value="AB HYDROLASE SUPERFAMILY PROTEIN YCLE"/>
    <property type="match status" value="1"/>
</dbReference>
<dbReference type="SUPFAM" id="SSF53474">
    <property type="entry name" value="alpha/beta-Hydrolases"/>
    <property type="match status" value="1"/>
</dbReference>
<dbReference type="PANTHER" id="PTHR43798">
    <property type="entry name" value="MONOACYLGLYCEROL LIPASE"/>
    <property type="match status" value="1"/>
</dbReference>
<evidence type="ECO:0000259" key="2">
    <source>
        <dbReference type="Pfam" id="PF12697"/>
    </source>
</evidence>